<dbReference type="AlphaFoldDB" id="A0A1T4MR78"/>
<evidence type="ECO:0000259" key="11">
    <source>
        <dbReference type="Pfam" id="PF02870"/>
    </source>
</evidence>
<evidence type="ECO:0000259" key="10">
    <source>
        <dbReference type="Pfam" id="PF01035"/>
    </source>
</evidence>
<comment type="miscellaneous">
    <text evidence="9">This enzyme catalyzes only one turnover and therefore is not strictly catalytic. According to one definition, an enzyme is a biocatalyst that acts repeatedly and over many reaction cycles.</text>
</comment>
<dbReference type="PANTHER" id="PTHR10815">
    <property type="entry name" value="METHYLATED-DNA--PROTEIN-CYSTEINE METHYLTRANSFERASE"/>
    <property type="match status" value="1"/>
</dbReference>
<evidence type="ECO:0000256" key="7">
    <source>
        <dbReference type="ARBA" id="ARBA00023204"/>
    </source>
</evidence>
<dbReference type="PROSITE" id="PS00374">
    <property type="entry name" value="MGMT"/>
    <property type="match status" value="1"/>
</dbReference>
<sequence length="157" mass="18442">MIKDNDYVSYLQSPIGFMEIRANKKQIIGIQFVEKRDPYENTNFIIQEALKQLEEYFMGERKNFNFPFKFSGTLFQKRVWEELIKVPYGETLSYGDIAKSIGNFKASRAVGNANNKNKLLIVIPCHRIIGADGNLRGYRGEVWRKKWLLKHENKYLL</sequence>
<evidence type="ECO:0000256" key="3">
    <source>
        <dbReference type="ARBA" id="ARBA00022490"/>
    </source>
</evidence>
<dbReference type="RefSeq" id="WP_087678837.1">
    <property type="nucleotide sequence ID" value="NZ_FUWV01000008.1"/>
</dbReference>
<dbReference type="NCBIfam" id="TIGR00589">
    <property type="entry name" value="ogt"/>
    <property type="match status" value="1"/>
</dbReference>
<keyword evidence="6 9" id="KW-0227">DNA damage</keyword>
<keyword evidence="13" id="KW-1185">Reference proteome</keyword>
<comment type="similarity">
    <text evidence="2 9">Belongs to the MGMT family.</text>
</comment>
<evidence type="ECO:0000313" key="13">
    <source>
        <dbReference type="Proteomes" id="UP000196365"/>
    </source>
</evidence>
<feature type="domain" description="Methylated-DNA-[protein]-cysteine S-methyltransferase DNA binding" evidence="10">
    <location>
        <begin position="75"/>
        <end position="153"/>
    </location>
</feature>
<comment type="subcellular location">
    <subcellularLocation>
        <location evidence="9">Cytoplasm</location>
    </subcellularLocation>
</comment>
<evidence type="ECO:0000256" key="4">
    <source>
        <dbReference type="ARBA" id="ARBA00022603"/>
    </source>
</evidence>
<dbReference type="GO" id="GO:0005737">
    <property type="term" value="C:cytoplasm"/>
    <property type="evidence" value="ECO:0007669"/>
    <property type="project" value="UniProtKB-SubCell"/>
</dbReference>
<comment type="function">
    <text evidence="9">Involved in the cellular defense against the biological effects of O6-methylguanine (O6-MeG) and O4-methylthymine (O4-MeT) in DNA. Repairs the methylated nucleobase in DNA by stoichiometrically transferring the methyl group to a cysteine residue in the enzyme. This is a suicide reaction: the enzyme is irreversibly inactivated.</text>
</comment>
<evidence type="ECO:0000256" key="1">
    <source>
        <dbReference type="ARBA" id="ARBA00001286"/>
    </source>
</evidence>
<dbReference type="SUPFAM" id="SSF53155">
    <property type="entry name" value="Methylated DNA-protein cysteine methyltransferase domain"/>
    <property type="match status" value="1"/>
</dbReference>
<dbReference type="FunFam" id="1.10.10.10:FF:000214">
    <property type="entry name" value="Methylated-DNA--protein-cysteine methyltransferase"/>
    <property type="match status" value="1"/>
</dbReference>
<name>A0A1T4MR78_9FIRM</name>
<keyword evidence="7 9" id="KW-0234">DNA repair</keyword>
<dbReference type="InterPro" id="IPR008332">
    <property type="entry name" value="MethylG_MeTrfase_N"/>
</dbReference>
<dbReference type="HAMAP" id="MF_00772">
    <property type="entry name" value="OGT"/>
    <property type="match status" value="1"/>
</dbReference>
<dbReference type="OrthoDB" id="9789813at2"/>
<comment type="catalytic activity">
    <reaction evidence="8 9">
        <text>a 6-O-methyl-2'-deoxyguanosine in DNA + L-cysteinyl-[protein] = S-methyl-L-cysteinyl-[protein] + a 2'-deoxyguanosine in DNA</text>
        <dbReference type="Rhea" id="RHEA:24000"/>
        <dbReference type="Rhea" id="RHEA-COMP:10131"/>
        <dbReference type="Rhea" id="RHEA-COMP:10132"/>
        <dbReference type="Rhea" id="RHEA-COMP:11367"/>
        <dbReference type="Rhea" id="RHEA-COMP:11368"/>
        <dbReference type="ChEBI" id="CHEBI:29950"/>
        <dbReference type="ChEBI" id="CHEBI:82612"/>
        <dbReference type="ChEBI" id="CHEBI:85445"/>
        <dbReference type="ChEBI" id="CHEBI:85448"/>
        <dbReference type="EC" id="2.1.1.63"/>
    </reaction>
</comment>
<feature type="active site" description="Nucleophile; methyl group acceptor" evidence="9">
    <location>
        <position position="125"/>
    </location>
</feature>
<reference evidence="12 13" key="1">
    <citation type="submission" date="2017-02" db="EMBL/GenBank/DDBJ databases">
        <authorList>
            <person name="Peterson S.W."/>
        </authorList>
    </citation>
    <scope>NUCLEOTIDE SEQUENCE [LARGE SCALE GENOMIC DNA]</scope>
    <source>
        <strain evidence="12 13">DSM 15102</strain>
    </source>
</reference>
<proteinExistence type="inferred from homology"/>
<feature type="domain" description="Methylguanine DNA methyltransferase ribonuclease-like" evidence="11">
    <location>
        <begin position="7"/>
        <end position="69"/>
    </location>
</feature>
<accession>A0A1T4MR78</accession>
<dbReference type="PANTHER" id="PTHR10815:SF13">
    <property type="entry name" value="METHYLATED-DNA--PROTEIN-CYSTEINE METHYLTRANSFERASE"/>
    <property type="match status" value="1"/>
</dbReference>
<keyword evidence="4 9" id="KW-0489">Methyltransferase</keyword>
<evidence type="ECO:0000313" key="12">
    <source>
        <dbReference type="EMBL" id="SJZ69285.1"/>
    </source>
</evidence>
<dbReference type="InterPro" id="IPR036388">
    <property type="entry name" value="WH-like_DNA-bd_sf"/>
</dbReference>
<keyword evidence="5 9" id="KW-0808">Transferase</keyword>
<keyword evidence="3 9" id="KW-0963">Cytoplasm</keyword>
<dbReference type="InterPro" id="IPR023546">
    <property type="entry name" value="MGMT"/>
</dbReference>
<dbReference type="Proteomes" id="UP000196365">
    <property type="component" value="Unassembled WGS sequence"/>
</dbReference>
<dbReference type="EMBL" id="FUWV01000008">
    <property type="protein sequence ID" value="SJZ69285.1"/>
    <property type="molecule type" value="Genomic_DNA"/>
</dbReference>
<dbReference type="InterPro" id="IPR036217">
    <property type="entry name" value="MethylDNA_cys_MeTrfase_DNAb"/>
</dbReference>
<dbReference type="Pfam" id="PF02870">
    <property type="entry name" value="Methyltransf_1N"/>
    <property type="match status" value="1"/>
</dbReference>
<dbReference type="Gene3D" id="3.30.160.70">
    <property type="entry name" value="Methylated DNA-protein cysteine methyltransferase domain"/>
    <property type="match status" value="1"/>
</dbReference>
<comment type="catalytic activity">
    <reaction evidence="1 9">
        <text>a 4-O-methyl-thymidine in DNA + L-cysteinyl-[protein] = a thymidine in DNA + S-methyl-L-cysteinyl-[protein]</text>
        <dbReference type="Rhea" id="RHEA:53428"/>
        <dbReference type="Rhea" id="RHEA-COMP:10131"/>
        <dbReference type="Rhea" id="RHEA-COMP:10132"/>
        <dbReference type="Rhea" id="RHEA-COMP:13555"/>
        <dbReference type="Rhea" id="RHEA-COMP:13556"/>
        <dbReference type="ChEBI" id="CHEBI:29950"/>
        <dbReference type="ChEBI" id="CHEBI:82612"/>
        <dbReference type="ChEBI" id="CHEBI:137386"/>
        <dbReference type="ChEBI" id="CHEBI:137387"/>
        <dbReference type="EC" id="2.1.1.63"/>
    </reaction>
</comment>
<dbReference type="InterPro" id="IPR036631">
    <property type="entry name" value="MGMT_N_sf"/>
</dbReference>
<gene>
    <name evidence="12" type="ORF">SAMN02745973_01405</name>
</gene>
<protein>
    <recommendedName>
        <fullName evidence="9">Methylated-DNA--protein-cysteine methyltransferase</fullName>
        <ecNumber evidence="9">2.1.1.63</ecNumber>
    </recommendedName>
    <alternativeName>
        <fullName evidence="9">6-O-methylguanine-DNA methyltransferase</fullName>
        <shortName evidence="9">MGMT</shortName>
    </alternativeName>
    <alternativeName>
        <fullName evidence="9">O-6-methylguanine-DNA-alkyltransferase</fullName>
    </alternativeName>
</protein>
<evidence type="ECO:0000256" key="9">
    <source>
        <dbReference type="HAMAP-Rule" id="MF_00772"/>
    </source>
</evidence>
<dbReference type="SUPFAM" id="SSF46767">
    <property type="entry name" value="Methylated DNA-protein cysteine methyltransferase, C-terminal domain"/>
    <property type="match status" value="1"/>
</dbReference>
<dbReference type="GO" id="GO:0006307">
    <property type="term" value="P:DNA alkylation repair"/>
    <property type="evidence" value="ECO:0007669"/>
    <property type="project" value="UniProtKB-UniRule"/>
</dbReference>
<evidence type="ECO:0000256" key="6">
    <source>
        <dbReference type="ARBA" id="ARBA00022763"/>
    </source>
</evidence>
<evidence type="ECO:0000256" key="8">
    <source>
        <dbReference type="ARBA" id="ARBA00049348"/>
    </source>
</evidence>
<dbReference type="CDD" id="cd06445">
    <property type="entry name" value="ATase"/>
    <property type="match status" value="1"/>
</dbReference>
<dbReference type="GO" id="GO:0003908">
    <property type="term" value="F:methylated-DNA-[protein]-cysteine S-methyltransferase activity"/>
    <property type="evidence" value="ECO:0007669"/>
    <property type="project" value="UniProtKB-UniRule"/>
</dbReference>
<dbReference type="Gene3D" id="1.10.10.10">
    <property type="entry name" value="Winged helix-like DNA-binding domain superfamily/Winged helix DNA-binding domain"/>
    <property type="match status" value="1"/>
</dbReference>
<organism evidence="12 13">
    <name type="scientific">Garciella nitratireducens DSM 15102</name>
    <dbReference type="NCBI Taxonomy" id="1121911"/>
    <lineage>
        <taxon>Bacteria</taxon>
        <taxon>Bacillati</taxon>
        <taxon>Bacillota</taxon>
        <taxon>Clostridia</taxon>
        <taxon>Eubacteriales</taxon>
        <taxon>Eubacteriaceae</taxon>
        <taxon>Garciella</taxon>
    </lineage>
</organism>
<evidence type="ECO:0000256" key="5">
    <source>
        <dbReference type="ARBA" id="ARBA00022679"/>
    </source>
</evidence>
<dbReference type="GO" id="GO:0032259">
    <property type="term" value="P:methylation"/>
    <property type="evidence" value="ECO:0007669"/>
    <property type="project" value="UniProtKB-KW"/>
</dbReference>
<dbReference type="EC" id="2.1.1.63" evidence="9"/>
<dbReference type="Pfam" id="PF01035">
    <property type="entry name" value="DNA_binding_1"/>
    <property type="match status" value="1"/>
</dbReference>
<evidence type="ECO:0000256" key="2">
    <source>
        <dbReference type="ARBA" id="ARBA00008711"/>
    </source>
</evidence>
<dbReference type="InterPro" id="IPR001497">
    <property type="entry name" value="MethylDNA_cys_MeTrfase_AS"/>
</dbReference>
<dbReference type="InterPro" id="IPR014048">
    <property type="entry name" value="MethylDNA_cys_MeTrfase_DNA-bd"/>
</dbReference>